<evidence type="ECO:0000259" key="1">
    <source>
        <dbReference type="Pfam" id="PF00078"/>
    </source>
</evidence>
<proteinExistence type="predicted"/>
<feature type="domain" description="Endonuclease/exonuclease/phosphatase" evidence="2">
    <location>
        <begin position="145"/>
        <end position="252"/>
    </location>
</feature>
<dbReference type="InterPro" id="IPR043502">
    <property type="entry name" value="DNA/RNA_pol_sf"/>
</dbReference>
<dbReference type="InterPro" id="IPR036691">
    <property type="entry name" value="Endo/exonu/phosph_ase_sf"/>
</dbReference>
<organism evidence="3 4">
    <name type="scientific">Spodoptera litura</name>
    <name type="common">Asian cotton leafworm</name>
    <dbReference type="NCBI Taxonomy" id="69820"/>
    <lineage>
        <taxon>Eukaryota</taxon>
        <taxon>Metazoa</taxon>
        <taxon>Ecdysozoa</taxon>
        <taxon>Arthropoda</taxon>
        <taxon>Hexapoda</taxon>
        <taxon>Insecta</taxon>
        <taxon>Pterygota</taxon>
        <taxon>Neoptera</taxon>
        <taxon>Endopterygota</taxon>
        <taxon>Lepidoptera</taxon>
        <taxon>Glossata</taxon>
        <taxon>Ditrysia</taxon>
        <taxon>Noctuoidea</taxon>
        <taxon>Noctuidae</taxon>
        <taxon>Amphipyrinae</taxon>
        <taxon>Spodoptera</taxon>
    </lineage>
</organism>
<dbReference type="GeneID" id="111359661"/>
<dbReference type="GO" id="GO:0003824">
    <property type="term" value="F:catalytic activity"/>
    <property type="evidence" value="ECO:0007669"/>
    <property type="project" value="InterPro"/>
</dbReference>
<dbReference type="Gene3D" id="3.60.10.10">
    <property type="entry name" value="Endonuclease/exonuclease/phosphatase"/>
    <property type="match status" value="1"/>
</dbReference>
<name>A0A9J7IWF8_SPOLT</name>
<dbReference type="Pfam" id="PF14529">
    <property type="entry name" value="Exo_endo_phos_2"/>
    <property type="match status" value="1"/>
</dbReference>
<reference evidence="4" key="1">
    <citation type="submission" date="2025-08" db="UniProtKB">
        <authorList>
            <consortium name="RefSeq"/>
        </authorList>
    </citation>
    <scope>IDENTIFICATION</scope>
    <source>
        <strain evidence="4">Ishihara</strain>
        <tissue evidence="4">Whole body</tissue>
    </source>
</reference>
<dbReference type="CDD" id="cd01650">
    <property type="entry name" value="RT_nLTR_like"/>
    <property type="match status" value="1"/>
</dbReference>
<dbReference type="AlphaFoldDB" id="A0A9J7IWF8"/>
<gene>
    <name evidence="4" type="primary">LOC111359661</name>
</gene>
<evidence type="ECO:0000313" key="3">
    <source>
        <dbReference type="Proteomes" id="UP000301870"/>
    </source>
</evidence>
<evidence type="ECO:0000259" key="2">
    <source>
        <dbReference type="Pfam" id="PF14529"/>
    </source>
</evidence>
<keyword evidence="3" id="KW-1185">Reference proteome</keyword>
<dbReference type="KEGG" id="sliu:111359661"/>
<feature type="domain" description="Reverse transcriptase" evidence="1">
    <location>
        <begin position="531"/>
        <end position="640"/>
    </location>
</feature>
<dbReference type="RefSeq" id="XP_022831028.1">
    <property type="nucleotide sequence ID" value="XM_022975260.1"/>
</dbReference>
<dbReference type="PANTHER" id="PTHR47510:SF3">
    <property type="entry name" value="ENDO_EXONUCLEASE_PHOSPHATASE DOMAIN-CONTAINING PROTEIN"/>
    <property type="match status" value="1"/>
</dbReference>
<sequence>MSDIDSFASASDDGSSICSFYSFGDTLGDFLQNQFSAKNNRLLNVCHINAQSVPSHYSDLYEAFNNSNVHAVLISETWLKPHLLSTTYPLAGYVLIRNDRINGRGGGVAIYLRGELAYRVISSSPQNCPAEYLLLEVCVQGVKIVIGVFYCPPSVDYFTEFESVLESLGSEYAHHVIMGDFNTNLLVHNSFRSCRLRHLIESACLHLLPLQPTHHNTVGEDSWLDLIVTSNPSLVSSHGQHEAPGFSHHDLIFLSYILKPPRVRPRVLFRRCFTRMDSEKLIEDASSIDWGPLMEAADVDTMVAVFNKTLTELYDRHAPVKKIKLKRPPAPWMTRHIQMAMRRRDRAFRKHKNDRTVENWAAYKNARNRCNQMVRNAKRRHILDNISSSSPADIWKFLGTLGIGKSQHTDLPNSVGLNDLNRHFSTVSKLDPLAKQQTLSFISALMRSSSLASFTFTPVQPEEIRKIILSIKSRAVGCDGISRYMVTTILDHLLPTITHMVNYSLYSKVFPSLWRKAYVRPLPKITNPTLPTHFRPISILPFLSKVLEACVHKQLADYIYSNSLISPLQSGFRPGHSTVTALLKVIGDVKAGMEDTRITVLVLVDFSNAFNMVNHDILLAILSHLSVSDGALDWFSSYLQERQQLVQCAYHLYADDLQLYCQVKIEDLPDAVAKVNADLTAISNWSGKFGINVNPSKCQAIIGVGNILTILLIL</sequence>
<dbReference type="Proteomes" id="UP000301870">
    <property type="component" value="Chromosome 29"/>
</dbReference>
<dbReference type="GO" id="GO:0071897">
    <property type="term" value="P:DNA biosynthetic process"/>
    <property type="evidence" value="ECO:0007669"/>
    <property type="project" value="UniProtKB-ARBA"/>
</dbReference>
<dbReference type="SUPFAM" id="SSF56219">
    <property type="entry name" value="DNase I-like"/>
    <property type="match status" value="1"/>
</dbReference>
<dbReference type="Pfam" id="PF00078">
    <property type="entry name" value="RVT_1"/>
    <property type="match status" value="1"/>
</dbReference>
<dbReference type="InterPro" id="IPR005135">
    <property type="entry name" value="Endo/exonuclease/phosphatase"/>
</dbReference>
<protein>
    <submittedName>
        <fullName evidence="4">Uncharacterized protein LOC111359661</fullName>
    </submittedName>
</protein>
<dbReference type="SUPFAM" id="SSF56672">
    <property type="entry name" value="DNA/RNA polymerases"/>
    <property type="match status" value="1"/>
</dbReference>
<dbReference type="OrthoDB" id="5953030at2759"/>
<accession>A0A9J7IWF8</accession>
<dbReference type="InterPro" id="IPR000477">
    <property type="entry name" value="RT_dom"/>
</dbReference>
<dbReference type="PANTHER" id="PTHR47510">
    <property type="entry name" value="REVERSE TRANSCRIPTASE DOMAIN-CONTAINING PROTEIN"/>
    <property type="match status" value="1"/>
</dbReference>
<evidence type="ECO:0000313" key="4">
    <source>
        <dbReference type="RefSeq" id="XP_022831028.1"/>
    </source>
</evidence>